<accession>A0ABV7JDS3</accession>
<organism evidence="2 3">
    <name type="scientific">Parapedobacter deserti</name>
    <dbReference type="NCBI Taxonomy" id="1912957"/>
    <lineage>
        <taxon>Bacteria</taxon>
        <taxon>Pseudomonadati</taxon>
        <taxon>Bacteroidota</taxon>
        <taxon>Sphingobacteriia</taxon>
        <taxon>Sphingobacteriales</taxon>
        <taxon>Sphingobacteriaceae</taxon>
        <taxon>Parapedobacter</taxon>
    </lineage>
</organism>
<evidence type="ECO:0000313" key="2">
    <source>
        <dbReference type="EMBL" id="MFC3196263.1"/>
    </source>
</evidence>
<proteinExistence type="predicted"/>
<dbReference type="Proteomes" id="UP001595526">
    <property type="component" value="Unassembled WGS sequence"/>
</dbReference>
<evidence type="ECO:0008006" key="4">
    <source>
        <dbReference type="Google" id="ProtNLM"/>
    </source>
</evidence>
<keyword evidence="3" id="KW-1185">Reference proteome</keyword>
<comment type="caution">
    <text evidence="2">The sequence shown here is derived from an EMBL/GenBank/DDBJ whole genome shotgun (WGS) entry which is preliminary data.</text>
</comment>
<feature type="coiled-coil region" evidence="1">
    <location>
        <begin position="131"/>
        <end position="158"/>
    </location>
</feature>
<evidence type="ECO:0000313" key="3">
    <source>
        <dbReference type="Proteomes" id="UP001595526"/>
    </source>
</evidence>
<evidence type="ECO:0000256" key="1">
    <source>
        <dbReference type="SAM" id="Coils"/>
    </source>
</evidence>
<protein>
    <recommendedName>
        <fullName evidence="4">Phage integrase SAM-like domain-containing protein</fullName>
    </recommendedName>
</protein>
<keyword evidence="1" id="KW-0175">Coiled coil</keyword>
<name>A0ABV7JDS3_9SPHI</name>
<gene>
    <name evidence="2" type="ORF">ACFOET_01425</name>
</gene>
<reference evidence="3" key="1">
    <citation type="journal article" date="2019" name="Int. J. Syst. Evol. Microbiol.">
        <title>The Global Catalogue of Microorganisms (GCM) 10K type strain sequencing project: providing services to taxonomists for standard genome sequencing and annotation.</title>
        <authorList>
            <consortium name="The Broad Institute Genomics Platform"/>
            <consortium name="The Broad Institute Genome Sequencing Center for Infectious Disease"/>
            <person name="Wu L."/>
            <person name="Ma J."/>
        </authorList>
    </citation>
    <scope>NUCLEOTIDE SEQUENCE [LARGE SCALE GENOMIC DNA]</scope>
    <source>
        <strain evidence="3">KCTC 52416</strain>
    </source>
</reference>
<sequence length="268" mass="32311">MKELSYFSTRPRFGEAHPYDIGMPFFWWKGHYDIHFLNTLYRIDEDEFADFYAYHLDHFKEANSNADESEFFGHMRDIVKDELKNLIVDDKRKSKDLHRRTVQRKLHLRAFLGYLDTVDDWKADRTKDEIIAAKEAEIVQFKEMVNELKQQVRELKKRDTDDYINIPKGYLLTVADLLIKMQEKETPENKELVFSIHSSVWVKMLCRYFRHDNRPISPETLRRYFPADRNDMGSKYAEIPNRYRLFDIVPAKKRSYPTPHIPIKPHRF</sequence>
<dbReference type="RefSeq" id="WP_379018805.1">
    <property type="nucleotide sequence ID" value="NZ_JBHRTA010000004.1"/>
</dbReference>
<dbReference type="EMBL" id="JBHRTA010000004">
    <property type="protein sequence ID" value="MFC3196263.1"/>
    <property type="molecule type" value="Genomic_DNA"/>
</dbReference>